<accession>A0A941W2G2</accession>
<dbReference type="InterPro" id="IPR037235">
    <property type="entry name" value="TRCF-like_C_D7"/>
</dbReference>
<dbReference type="SMART" id="SM00487">
    <property type="entry name" value="DEXDc"/>
    <property type="match status" value="1"/>
</dbReference>
<keyword evidence="6" id="KW-0347">Helicase</keyword>
<dbReference type="Gene3D" id="2.40.10.170">
    <property type="match status" value="1"/>
</dbReference>
<dbReference type="GO" id="GO:0016787">
    <property type="term" value="F:hydrolase activity"/>
    <property type="evidence" value="ECO:0007669"/>
    <property type="project" value="UniProtKB-KW"/>
</dbReference>
<proteinExistence type="inferred from homology"/>
<dbReference type="FunFam" id="3.40.50.300:FF:000546">
    <property type="entry name" value="Transcription-repair-coupling factor"/>
    <property type="match status" value="1"/>
</dbReference>
<dbReference type="Pfam" id="PF00271">
    <property type="entry name" value="Helicase_C"/>
    <property type="match status" value="1"/>
</dbReference>
<dbReference type="InterPro" id="IPR004576">
    <property type="entry name" value="Mfd"/>
</dbReference>
<dbReference type="PANTHER" id="PTHR47964">
    <property type="entry name" value="ATP-DEPENDENT DNA HELICASE HOMOLOG RECG, CHLOROPLASTIC"/>
    <property type="match status" value="1"/>
</dbReference>
<dbReference type="InterPro" id="IPR005118">
    <property type="entry name" value="TRCF_C"/>
</dbReference>
<dbReference type="PANTHER" id="PTHR47964:SF1">
    <property type="entry name" value="ATP-DEPENDENT DNA HELICASE HOMOLOG RECG, CHLOROPLASTIC"/>
    <property type="match status" value="1"/>
</dbReference>
<evidence type="ECO:0000256" key="9">
    <source>
        <dbReference type="ARBA" id="ARBA00023204"/>
    </source>
</evidence>
<dbReference type="SMART" id="SM01058">
    <property type="entry name" value="CarD_TRCF"/>
    <property type="match status" value="1"/>
</dbReference>
<organism evidence="17 18">
    <name type="scientific">Candidatus Scalindua arabica</name>
    <dbReference type="NCBI Taxonomy" id="1127984"/>
    <lineage>
        <taxon>Bacteria</taxon>
        <taxon>Pseudomonadati</taxon>
        <taxon>Planctomycetota</taxon>
        <taxon>Candidatus Brocadiia</taxon>
        <taxon>Candidatus Brocadiales</taxon>
        <taxon>Candidatus Scalinduaceae</taxon>
        <taxon>Candidatus Scalindua</taxon>
    </lineage>
</organism>
<comment type="function">
    <text evidence="13">Couples transcription and DNA repair by recognizing RNA polymerase (RNAP) stalled at DNA lesions. Mediates ATP-dependent release of RNAP and its truncated transcript from the DNA, and recruitment of nucleotide excision repair machinery to the damaged site.</text>
</comment>
<dbReference type="Proteomes" id="UP000722750">
    <property type="component" value="Unassembled WGS sequence"/>
</dbReference>
<dbReference type="EMBL" id="JAANXD010000036">
    <property type="protein sequence ID" value="MBS1257766.1"/>
    <property type="molecule type" value="Genomic_DNA"/>
</dbReference>
<evidence type="ECO:0000256" key="8">
    <source>
        <dbReference type="ARBA" id="ARBA00023125"/>
    </source>
</evidence>
<keyword evidence="3 13" id="KW-0547">Nucleotide-binding</keyword>
<evidence type="ECO:0000256" key="1">
    <source>
        <dbReference type="ARBA" id="ARBA00004496"/>
    </source>
</evidence>
<comment type="caution">
    <text evidence="17">The sequence shown here is derived from an EMBL/GenBank/DDBJ whole genome shotgun (WGS) entry which is preliminary data.</text>
</comment>
<dbReference type="Gene3D" id="3.40.50.300">
    <property type="entry name" value="P-loop containing nucleotide triphosphate hydrolases"/>
    <property type="match status" value="2"/>
</dbReference>
<dbReference type="Gene3D" id="3.90.1150.50">
    <property type="entry name" value="Transcription-repair-coupling factor, D7 domain"/>
    <property type="match status" value="1"/>
</dbReference>
<keyword evidence="9 13" id="KW-0234">DNA repair</keyword>
<evidence type="ECO:0000256" key="7">
    <source>
        <dbReference type="ARBA" id="ARBA00022840"/>
    </source>
</evidence>
<dbReference type="GO" id="GO:0000716">
    <property type="term" value="P:transcription-coupled nucleotide-excision repair, DNA damage recognition"/>
    <property type="evidence" value="ECO:0007669"/>
    <property type="project" value="UniProtKB-UniRule"/>
</dbReference>
<dbReference type="Gene3D" id="3.40.50.11180">
    <property type="match status" value="1"/>
</dbReference>
<feature type="region of interest" description="Disordered" evidence="14">
    <location>
        <begin position="400"/>
        <end position="426"/>
    </location>
</feature>
<dbReference type="PROSITE" id="PS51192">
    <property type="entry name" value="HELICASE_ATP_BIND_1"/>
    <property type="match status" value="1"/>
</dbReference>
<evidence type="ECO:0000259" key="15">
    <source>
        <dbReference type="PROSITE" id="PS51192"/>
    </source>
</evidence>
<keyword evidence="7 13" id="KW-0067">ATP-binding</keyword>
<dbReference type="SUPFAM" id="SSF141259">
    <property type="entry name" value="CarD-like"/>
    <property type="match status" value="1"/>
</dbReference>
<dbReference type="EC" id="3.6.4.-" evidence="13"/>
<dbReference type="Pfam" id="PF17757">
    <property type="entry name" value="UvrB_inter"/>
    <property type="match status" value="1"/>
</dbReference>
<evidence type="ECO:0000256" key="4">
    <source>
        <dbReference type="ARBA" id="ARBA00022763"/>
    </source>
</evidence>
<dbReference type="InterPro" id="IPR011545">
    <property type="entry name" value="DEAD/DEAH_box_helicase_dom"/>
</dbReference>
<keyword evidence="4 13" id="KW-0227">DNA damage</keyword>
<comment type="similarity">
    <text evidence="10 13">In the N-terminal section; belongs to the UvrB family.</text>
</comment>
<dbReference type="AlphaFoldDB" id="A0A941W2G2"/>
<dbReference type="Gene3D" id="3.30.2060.10">
    <property type="entry name" value="Penicillin-binding protein 1b domain"/>
    <property type="match status" value="1"/>
</dbReference>
<dbReference type="Pfam" id="PF00270">
    <property type="entry name" value="DEAD"/>
    <property type="match status" value="1"/>
</dbReference>
<evidence type="ECO:0000256" key="11">
    <source>
        <dbReference type="ARBA" id="ARBA00061399"/>
    </source>
</evidence>
<dbReference type="SMART" id="SM00490">
    <property type="entry name" value="HELICc"/>
    <property type="match status" value="1"/>
</dbReference>
<evidence type="ECO:0000313" key="17">
    <source>
        <dbReference type="EMBL" id="MBS1257766.1"/>
    </source>
</evidence>
<dbReference type="InterPro" id="IPR003711">
    <property type="entry name" value="CarD-like/TRCF_RID"/>
</dbReference>
<evidence type="ECO:0000256" key="3">
    <source>
        <dbReference type="ARBA" id="ARBA00022741"/>
    </source>
</evidence>
<dbReference type="GO" id="GO:0005524">
    <property type="term" value="F:ATP binding"/>
    <property type="evidence" value="ECO:0007669"/>
    <property type="project" value="UniProtKB-UniRule"/>
</dbReference>
<evidence type="ECO:0000256" key="6">
    <source>
        <dbReference type="ARBA" id="ARBA00022806"/>
    </source>
</evidence>
<dbReference type="PROSITE" id="PS51194">
    <property type="entry name" value="HELICASE_CTER"/>
    <property type="match status" value="1"/>
</dbReference>
<comment type="subcellular location">
    <subcellularLocation>
        <location evidence="1 13">Cytoplasm</location>
    </subcellularLocation>
</comment>
<evidence type="ECO:0000259" key="16">
    <source>
        <dbReference type="PROSITE" id="PS51194"/>
    </source>
</evidence>
<name>A0A941W2G2_9BACT</name>
<reference evidence="17" key="1">
    <citation type="journal article" date="2021" name="ISME J.">
        <title>Fine-scale metabolic discontinuity in a stratified prokaryote microbiome of a Red Sea deep halocline.</title>
        <authorList>
            <person name="Michoud G."/>
            <person name="Ngugi D.K."/>
            <person name="Barozzi A."/>
            <person name="Merlino G."/>
            <person name="Calleja M.L."/>
            <person name="Delgado-Huertas A."/>
            <person name="Moran X.A.G."/>
            <person name="Daffonchio D."/>
        </authorList>
    </citation>
    <scope>NUCLEOTIDE SEQUENCE</scope>
    <source>
        <strain evidence="17">SuakinDeep_MAG55_1</strain>
    </source>
</reference>
<keyword evidence="5 13" id="KW-0378">Hydrolase</keyword>
<feature type="domain" description="Helicase ATP-binding" evidence="15">
    <location>
        <begin position="626"/>
        <end position="787"/>
    </location>
</feature>
<dbReference type="SUPFAM" id="SSF143517">
    <property type="entry name" value="TRCF domain-like"/>
    <property type="match status" value="1"/>
</dbReference>
<dbReference type="Pfam" id="PF03461">
    <property type="entry name" value="TRCF"/>
    <property type="match status" value="1"/>
</dbReference>
<dbReference type="InterPro" id="IPR047112">
    <property type="entry name" value="RecG/Mfd"/>
</dbReference>
<dbReference type="InterPro" id="IPR014001">
    <property type="entry name" value="Helicase_ATP-bd"/>
</dbReference>
<dbReference type="GO" id="GO:0003678">
    <property type="term" value="F:DNA helicase activity"/>
    <property type="evidence" value="ECO:0007669"/>
    <property type="project" value="TreeGrafter"/>
</dbReference>
<evidence type="ECO:0000313" key="18">
    <source>
        <dbReference type="Proteomes" id="UP000722750"/>
    </source>
</evidence>
<dbReference type="CDD" id="cd17991">
    <property type="entry name" value="DEXHc_TRCF"/>
    <property type="match status" value="1"/>
</dbReference>
<comment type="similarity">
    <text evidence="11 13">In the C-terminal section; belongs to the helicase family. RecG subfamily.</text>
</comment>
<evidence type="ECO:0000256" key="12">
    <source>
        <dbReference type="ARBA" id="ARBA00070128"/>
    </source>
</evidence>
<feature type="compositionally biased region" description="Polar residues" evidence="14">
    <location>
        <begin position="400"/>
        <end position="411"/>
    </location>
</feature>
<dbReference type="HAMAP" id="MF_00969">
    <property type="entry name" value="TRCF"/>
    <property type="match status" value="1"/>
</dbReference>
<evidence type="ECO:0000256" key="5">
    <source>
        <dbReference type="ARBA" id="ARBA00022801"/>
    </source>
</evidence>
<keyword evidence="2 13" id="KW-0963">Cytoplasm</keyword>
<dbReference type="NCBIfam" id="TIGR00580">
    <property type="entry name" value="mfd"/>
    <property type="match status" value="1"/>
</dbReference>
<dbReference type="InterPro" id="IPR001650">
    <property type="entry name" value="Helicase_C-like"/>
</dbReference>
<feature type="domain" description="Helicase C-terminal" evidence="16">
    <location>
        <begin position="808"/>
        <end position="962"/>
    </location>
</feature>
<dbReference type="InterPro" id="IPR027417">
    <property type="entry name" value="P-loop_NTPase"/>
</dbReference>
<dbReference type="GO" id="GO:0005737">
    <property type="term" value="C:cytoplasm"/>
    <property type="evidence" value="ECO:0007669"/>
    <property type="project" value="UniProtKB-SubCell"/>
</dbReference>
<sequence>MKNIFKLIHKDKQYKQIAGELVSGKDCHVHGLWGSSAAFLVAGLANDKKLSGSGEILFVTSGIDEAEEIFEDINVFLPGSTIFFPVSEDAISAELQPDNSAYVQQISVLYKLLTGNGKSANKIIIAPIQSLLQHLPPPEAIEKNILTIRTGQEYEQDFLVDWLINGGFKRTGIVELPGEFSLRGGIIDIFPFSSLQEHQSGDTVNSGTGEMPYRIEFFGDEIDSIRMFNAETQLSERQVQECKILGACNTPLHRGLGVQTEPINTPVHPKANRYKGRYNSLIDYIPENSWVVFKEYESIENRAESISVNLESHSRIFSFNRIIKSCKDFRKIYLSNLTLKRKNIFSFNIKAPDNFDHDVHNSIKKIEDIKASYQNTIIFCSNQAEEQRLSELLSSDINSQPVSRKTASNRNRTAKKIAGKRSPSNHTEYQIGHLNHGFLFEDISTAFLTHHEIFQRYRLRREPLPAGRQGKNPIPAKAIDSFLDLREGDYVVHISHGIARFLGMQMLNNDNESGSYGEFLVLEFDEGAKVYVPATKIELVQKYVCGSEHRPKLSKLGKRTWERKKQMAEEAVRDVASDLLSIQAIREAKRGIAYPKDSEWQRKFESEFIYQETEDQLQVARDIKNDMESLKPMDRLICGDVGYGKTEIAIRGAFKAVMYGKQVAVLVPTTLLAQQHYRTFTERMADYPINIDVLSRFKTRKEQKEILENLKEGKVDIVIGTHRLIQKDVTFKDIGLIIIDEEQRFGVEHKEKLKKFRESVDVLTLTATPIPRTLHLSLLGIKDVSSLNTPPQDRQSIQTSLLRFNSDIIKSAIIHELNRDGQIYFVHNRVKNINQIADIIAKIVPNARITVAHGQMPERLLEKKTSDFVNGKFDILVSTTIIESGLDIPNVNTIFINQADMFGLADLHQLRGRVGRYKHRAYAYLLLPKNRPVTPEAEKRLKAIIDFSELGSGFKIAMRDLEIRGTGNILGIEQHGHIEAVGYEMFCRLLEIVIRKAKNEPIPDYNDVHINLNLESYLPDDYIPDMKLKIEIYRKINRLSSKGEIKKMEKELADRFGQIPQQVKNLLIESGVRVAAQDSNIRSLVRTNGTVIFHVENLKKAESLFRNAKKLVKIVANNELHLALPGKKMSPNASADFITNLLSSNT</sequence>
<protein>
    <recommendedName>
        <fullName evidence="12 13">Transcription-repair-coupling factor</fullName>
        <shortName evidence="13">TRCF</shortName>
        <ecNumber evidence="13">3.6.4.-</ecNumber>
    </recommendedName>
</protein>
<evidence type="ECO:0000256" key="2">
    <source>
        <dbReference type="ARBA" id="ARBA00022490"/>
    </source>
</evidence>
<dbReference type="GO" id="GO:0003684">
    <property type="term" value="F:damaged DNA binding"/>
    <property type="evidence" value="ECO:0007669"/>
    <property type="project" value="InterPro"/>
</dbReference>
<keyword evidence="8 13" id="KW-0238">DNA-binding</keyword>
<evidence type="ECO:0000256" key="13">
    <source>
        <dbReference type="HAMAP-Rule" id="MF_00969"/>
    </source>
</evidence>
<dbReference type="SUPFAM" id="SSF52540">
    <property type="entry name" value="P-loop containing nucleoside triphosphate hydrolases"/>
    <property type="match status" value="3"/>
</dbReference>
<evidence type="ECO:0000256" key="14">
    <source>
        <dbReference type="SAM" id="MobiDB-lite"/>
    </source>
</evidence>
<dbReference type="SMART" id="SM00982">
    <property type="entry name" value="TRCF"/>
    <property type="match status" value="1"/>
</dbReference>
<dbReference type="GO" id="GO:0006355">
    <property type="term" value="P:regulation of DNA-templated transcription"/>
    <property type="evidence" value="ECO:0007669"/>
    <property type="project" value="UniProtKB-UniRule"/>
</dbReference>
<evidence type="ECO:0000256" key="10">
    <source>
        <dbReference type="ARBA" id="ARBA00061104"/>
    </source>
</evidence>
<dbReference type="InterPro" id="IPR036101">
    <property type="entry name" value="CarD-like/TRCF_RID_sf"/>
</dbReference>
<dbReference type="InterPro" id="IPR041471">
    <property type="entry name" value="UvrB_inter"/>
</dbReference>
<gene>
    <name evidence="13" type="primary">mfd</name>
    <name evidence="17" type="ORF">MAG551_00813</name>
</gene>
<dbReference type="Pfam" id="PF02559">
    <property type="entry name" value="CarD_TRCF_RID"/>
    <property type="match status" value="1"/>
</dbReference>